<dbReference type="GO" id="GO:0004622">
    <property type="term" value="F:phosphatidylcholine lysophospholipase activity"/>
    <property type="evidence" value="ECO:0007669"/>
    <property type="project" value="TreeGrafter"/>
</dbReference>
<dbReference type="AlphaFoldDB" id="A0A3E0A1K3"/>
<dbReference type="InterPro" id="IPR051532">
    <property type="entry name" value="Ester_Hydrolysis_Enzymes"/>
</dbReference>
<dbReference type="Proteomes" id="UP000256913">
    <property type="component" value="Unassembled WGS sequence"/>
</dbReference>
<keyword evidence="3" id="KW-1185">Reference proteome</keyword>
<evidence type="ECO:0000259" key="1">
    <source>
        <dbReference type="Pfam" id="PF13472"/>
    </source>
</evidence>
<comment type="caution">
    <text evidence="2">The sequence shown here is derived from an EMBL/GenBank/DDBJ whole genome shotgun (WGS) entry which is preliminary data.</text>
</comment>
<dbReference type="CDD" id="cd01834">
    <property type="entry name" value="SGNH_hydrolase_like_2"/>
    <property type="match status" value="1"/>
</dbReference>
<proteinExistence type="predicted"/>
<name>A0A3E0A1K3_9ACTN</name>
<organism evidence="2 3">
    <name type="scientific">Asanoa ferruginea</name>
    <dbReference type="NCBI Taxonomy" id="53367"/>
    <lineage>
        <taxon>Bacteria</taxon>
        <taxon>Bacillati</taxon>
        <taxon>Actinomycetota</taxon>
        <taxon>Actinomycetes</taxon>
        <taxon>Micromonosporales</taxon>
        <taxon>Micromonosporaceae</taxon>
        <taxon>Asanoa</taxon>
    </lineage>
</organism>
<protein>
    <submittedName>
        <fullName evidence="2">Lysophospholipase L1-like esterase</fullName>
    </submittedName>
</protein>
<gene>
    <name evidence="2" type="ORF">DFJ67_6191</name>
</gene>
<dbReference type="Gene3D" id="3.40.50.1110">
    <property type="entry name" value="SGNH hydrolase"/>
    <property type="match status" value="1"/>
</dbReference>
<evidence type="ECO:0000313" key="2">
    <source>
        <dbReference type="EMBL" id="REG00141.1"/>
    </source>
</evidence>
<dbReference type="RefSeq" id="WP_116071456.1">
    <property type="nucleotide sequence ID" value="NZ_BONB01000003.1"/>
</dbReference>
<sequence length="213" mass="22933">MGETILFIGDSITDCGRVDDPLGLGGGYVDEVASRLRDRGAGATVRNTGISGNRVAHLQERWQADALDHAPTVLSVYIGVNDTLVAFFEGQATPAELFEERYTDVLERAVAAGVPRIMLVEPFFIDTDRADAPWQRGNAFARADLDRKRPIVRALADRFGATFVPLQAAMDAAAVERSRGVVAPDGVHPSAFGHRLIAGRWLDAYDALTAPGS</sequence>
<feature type="domain" description="SGNH hydrolase-type esterase" evidence="1">
    <location>
        <begin position="7"/>
        <end position="196"/>
    </location>
</feature>
<dbReference type="Pfam" id="PF13472">
    <property type="entry name" value="Lipase_GDSL_2"/>
    <property type="match status" value="1"/>
</dbReference>
<reference evidence="2 3" key="1">
    <citation type="submission" date="2018-08" db="EMBL/GenBank/DDBJ databases">
        <title>Sequencing the genomes of 1000 actinobacteria strains.</title>
        <authorList>
            <person name="Klenk H.-P."/>
        </authorList>
    </citation>
    <scope>NUCLEOTIDE SEQUENCE [LARGE SCALE GENOMIC DNA]</scope>
    <source>
        <strain evidence="2 3">DSM 44099</strain>
    </source>
</reference>
<dbReference type="PANTHER" id="PTHR30383:SF5">
    <property type="entry name" value="SGNH HYDROLASE-TYPE ESTERASE DOMAIN-CONTAINING PROTEIN"/>
    <property type="match status" value="1"/>
</dbReference>
<dbReference type="PANTHER" id="PTHR30383">
    <property type="entry name" value="THIOESTERASE 1/PROTEASE 1/LYSOPHOSPHOLIPASE L1"/>
    <property type="match status" value="1"/>
</dbReference>
<dbReference type="SUPFAM" id="SSF52266">
    <property type="entry name" value="SGNH hydrolase"/>
    <property type="match status" value="1"/>
</dbReference>
<dbReference type="EMBL" id="QUMQ01000001">
    <property type="protein sequence ID" value="REG00141.1"/>
    <property type="molecule type" value="Genomic_DNA"/>
</dbReference>
<dbReference type="InterPro" id="IPR013830">
    <property type="entry name" value="SGNH_hydro"/>
</dbReference>
<accession>A0A3E0A1K3</accession>
<evidence type="ECO:0000313" key="3">
    <source>
        <dbReference type="Proteomes" id="UP000256913"/>
    </source>
</evidence>
<dbReference type="InterPro" id="IPR036514">
    <property type="entry name" value="SGNH_hydro_sf"/>
</dbReference>
<dbReference type="OrthoDB" id="9794725at2"/>